<dbReference type="RefSeq" id="WP_344619749.1">
    <property type="nucleotide sequence ID" value="NZ_BAAARV010000110.1"/>
</dbReference>
<sequence length="219" mass="23305">MTLDQARQAYEASVFGGDPTGLPAAARGLDAIEAQLCLERGKLIHAAFLNERGDEDPAELALFERARELWAALGDPRGEGEATFWAGCFHQVVRDDDATARPLFERARELSQSAGDRLMLSYTLRHLGFSEHLAGRLDAARAYFEESSALRRALGFDAGVAANLVGLAYIAAEQGRPGDAAATLDEAGELAAAVGAHGIARLIAQARLELAQDPSTSNS</sequence>
<reference evidence="1 2" key="1">
    <citation type="journal article" date="2019" name="Int. J. Syst. Evol. Microbiol.">
        <title>The Global Catalogue of Microorganisms (GCM) 10K type strain sequencing project: providing services to taxonomists for standard genome sequencing and annotation.</title>
        <authorList>
            <consortium name="The Broad Institute Genomics Platform"/>
            <consortium name="The Broad Institute Genome Sequencing Center for Infectious Disease"/>
            <person name="Wu L."/>
            <person name="Ma J."/>
        </authorList>
    </citation>
    <scope>NUCLEOTIDE SEQUENCE [LARGE SCALE GENOMIC DNA]</scope>
    <source>
        <strain evidence="1 2">JCM 3272</strain>
    </source>
</reference>
<dbReference type="InterPro" id="IPR011990">
    <property type="entry name" value="TPR-like_helical_dom_sf"/>
</dbReference>
<evidence type="ECO:0000313" key="2">
    <source>
        <dbReference type="Proteomes" id="UP001501444"/>
    </source>
</evidence>
<proteinExistence type="predicted"/>
<gene>
    <name evidence="1" type="ORF">GCM10010170_099500</name>
</gene>
<dbReference type="Gene3D" id="1.25.40.10">
    <property type="entry name" value="Tetratricopeptide repeat domain"/>
    <property type="match status" value="1"/>
</dbReference>
<dbReference type="SUPFAM" id="SSF48452">
    <property type="entry name" value="TPR-like"/>
    <property type="match status" value="1"/>
</dbReference>
<evidence type="ECO:0008006" key="3">
    <source>
        <dbReference type="Google" id="ProtNLM"/>
    </source>
</evidence>
<dbReference type="Pfam" id="PF13424">
    <property type="entry name" value="TPR_12"/>
    <property type="match status" value="1"/>
</dbReference>
<dbReference type="EMBL" id="BAAARV010000110">
    <property type="protein sequence ID" value="GAA2388225.1"/>
    <property type="molecule type" value="Genomic_DNA"/>
</dbReference>
<organism evidence="1 2">
    <name type="scientific">Dactylosporangium salmoneum</name>
    <dbReference type="NCBI Taxonomy" id="53361"/>
    <lineage>
        <taxon>Bacteria</taxon>
        <taxon>Bacillati</taxon>
        <taxon>Actinomycetota</taxon>
        <taxon>Actinomycetes</taxon>
        <taxon>Micromonosporales</taxon>
        <taxon>Micromonosporaceae</taxon>
        <taxon>Dactylosporangium</taxon>
    </lineage>
</organism>
<evidence type="ECO:0000313" key="1">
    <source>
        <dbReference type="EMBL" id="GAA2388225.1"/>
    </source>
</evidence>
<accession>A0ABN3HUS6</accession>
<keyword evidence="2" id="KW-1185">Reference proteome</keyword>
<name>A0ABN3HUS6_9ACTN</name>
<protein>
    <recommendedName>
        <fullName evidence="3">Tetratricopeptide repeat protein</fullName>
    </recommendedName>
</protein>
<dbReference type="Proteomes" id="UP001501444">
    <property type="component" value="Unassembled WGS sequence"/>
</dbReference>
<comment type="caution">
    <text evidence="1">The sequence shown here is derived from an EMBL/GenBank/DDBJ whole genome shotgun (WGS) entry which is preliminary data.</text>
</comment>